<dbReference type="RefSeq" id="WP_143169470.1">
    <property type="nucleotide sequence ID" value="NZ_AP024898.1"/>
</dbReference>
<dbReference type="PANTHER" id="PTHR36166:SF1">
    <property type="entry name" value="SRPBCC DOMAIN-CONTAINING PROTEIN"/>
    <property type="match status" value="1"/>
</dbReference>
<reference evidence="2" key="1">
    <citation type="submission" date="2016-12" db="EMBL/GenBank/DDBJ databases">
        <authorList>
            <person name="Rodrigo-Torres L."/>
            <person name="Arahal R.D."/>
            <person name="Lucena T."/>
        </authorList>
    </citation>
    <scope>NUCLEOTIDE SEQUENCE [LARGE SCALE GENOMIC DNA]</scope>
</reference>
<dbReference type="Gene3D" id="3.30.530.20">
    <property type="match status" value="1"/>
</dbReference>
<proteinExistence type="predicted"/>
<evidence type="ECO:0000313" key="1">
    <source>
        <dbReference type="EMBL" id="SHO59164.1"/>
    </source>
</evidence>
<dbReference type="STRING" id="1117707.VQ7734_04944"/>
<evidence type="ECO:0008006" key="3">
    <source>
        <dbReference type="Google" id="ProtNLM"/>
    </source>
</evidence>
<dbReference type="SUPFAM" id="SSF55961">
    <property type="entry name" value="Bet v1-like"/>
    <property type="match status" value="1"/>
</dbReference>
<sequence>MISKVIEVAEDHLSNEKNVSVVPAFFQRCLETTIFIDEVPEAVYARISHLKSYCQWSPLIRSIDGDLKPGCRLNIKIELKEVGTMKIRPTVVNLERNRELRWIGHLWFKGLFDGEHYFTLEEDKNGQTKLYHGEKFSGLLVPLLWRIIRKGTIESFLAHNVALKQLVEMKG</sequence>
<dbReference type="CDD" id="cd07822">
    <property type="entry name" value="SRPBCC_4"/>
    <property type="match status" value="1"/>
</dbReference>
<dbReference type="AlphaFoldDB" id="A0A1M7Z2U9"/>
<keyword evidence="2" id="KW-1185">Reference proteome</keyword>
<organism evidence="1 2">
    <name type="scientific">Vibrio quintilis</name>
    <dbReference type="NCBI Taxonomy" id="1117707"/>
    <lineage>
        <taxon>Bacteria</taxon>
        <taxon>Pseudomonadati</taxon>
        <taxon>Pseudomonadota</taxon>
        <taxon>Gammaproteobacteria</taxon>
        <taxon>Vibrionales</taxon>
        <taxon>Vibrionaceae</taxon>
        <taxon>Vibrio</taxon>
    </lineage>
</organism>
<evidence type="ECO:0000313" key="2">
    <source>
        <dbReference type="Proteomes" id="UP000184600"/>
    </source>
</evidence>
<dbReference type="OrthoDB" id="191189at2"/>
<dbReference type="PANTHER" id="PTHR36166">
    <property type="entry name" value="CHROMOSOME 9, WHOLE GENOME SHOTGUN SEQUENCE"/>
    <property type="match status" value="1"/>
</dbReference>
<name>A0A1M7Z2U9_9VIBR</name>
<dbReference type="InterPro" id="IPR023393">
    <property type="entry name" value="START-like_dom_sf"/>
</dbReference>
<accession>A0A1M7Z2U9</accession>
<dbReference type="EMBL" id="FRFG01000101">
    <property type="protein sequence ID" value="SHO59164.1"/>
    <property type="molecule type" value="Genomic_DNA"/>
</dbReference>
<gene>
    <name evidence="1" type="ORF">VQ7734_04944</name>
</gene>
<protein>
    <recommendedName>
        <fullName evidence="3">Polyketide cyclase / dehydrase and lipid transport</fullName>
    </recommendedName>
</protein>
<dbReference type="Proteomes" id="UP000184600">
    <property type="component" value="Unassembled WGS sequence"/>
</dbReference>